<name>A0A0E9S859_ANGAN</name>
<reference evidence="1" key="2">
    <citation type="journal article" date="2015" name="Fish Shellfish Immunol.">
        <title>Early steps in the European eel (Anguilla anguilla)-Vibrio vulnificus interaction in the gills: Role of the RtxA13 toxin.</title>
        <authorList>
            <person name="Callol A."/>
            <person name="Pajuelo D."/>
            <person name="Ebbesson L."/>
            <person name="Teles M."/>
            <person name="MacKenzie S."/>
            <person name="Amaro C."/>
        </authorList>
    </citation>
    <scope>NUCLEOTIDE SEQUENCE</scope>
</reference>
<dbReference type="EMBL" id="GBXM01071732">
    <property type="protein sequence ID" value="JAH36845.1"/>
    <property type="molecule type" value="Transcribed_RNA"/>
</dbReference>
<proteinExistence type="predicted"/>
<sequence length="37" mass="3977">MQQKNQPTLWSSWTRAGGAWCTGCSNVLDGPPTVSLV</sequence>
<evidence type="ECO:0000313" key="1">
    <source>
        <dbReference type="EMBL" id="JAH36845.1"/>
    </source>
</evidence>
<dbReference type="AlphaFoldDB" id="A0A0E9S859"/>
<organism evidence="1">
    <name type="scientific">Anguilla anguilla</name>
    <name type="common">European freshwater eel</name>
    <name type="synonym">Muraena anguilla</name>
    <dbReference type="NCBI Taxonomy" id="7936"/>
    <lineage>
        <taxon>Eukaryota</taxon>
        <taxon>Metazoa</taxon>
        <taxon>Chordata</taxon>
        <taxon>Craniata</taxon>
        <taxon>Vertebrata</taxon>
        <taxon>Euteleostomi</taxon>
        <taxon>Actinopterygii</taxon>
        <taxon>Neopterygii</taxon>
        <taxon>Teleostei</taxon>
        <taxon>Anguilliformes</taxon>
        <taxon>Anguillidae</taxon>
        <taxon>Anguilla</taxon>
    </lineage>
</organism>
<protein>
    <submittedName>
        <fullName evidence="1">Uncharacterized protein</fullName>
    </submittedName>
</protein>
<reference evidence="1" key="1">
    <citation type="submission" date="2014-11" db="EMBL/GenBank/DDBJ databases">
        <authorList>
            <person name="Amaro Gonzalez C."/>
        </authorList>
    </citation>
    <scope>NUCLEOTIDE SEQUENCE</scope>
</reference>
<accession>A0A0E9S859</accession>